<comment type="caution">
    <text evidence="1">The sequence shown here is derived from an EMBL/GenBank/DDBJ whole genome shotgun (WGS) entry which is preliminary data.</text>
</comment>
<gene>
    <name evidence="1" type="ORF">E5357_10755</name>
</gene>
<dbReference type="Proteomes" id="UP000307720">
    <property type="component" value="Unassembled WGS sequence"/>
</dbReference>
<reference evidence="1" key="1">
    <citation type="submission" date="2019-04" db="EMBL/GenBank/DDBJ databases">
        <title>Microbes associate with the intestines of laboratory mice.</title>
        <authorList>
            <person name="Navarre W."/>
            <person name="Wong E."/>
            <person name="Huang K."/>
            <person name="Tropini C."/>
            <person name="Ng K."/>
            <person name="Yu B."/>
        </authorList>
    </citation>
    <scope>NUCLEOTIDE SEQUENCE</scope>
    <source>
        <strain evidence="1">NM72_1-8</strain>
    </source>
</reference>
<evidence type="ECO:0000313" key="2">
    <source>
        <dbReference type="Proteomes" id="UP000307720"/>
    </source>
</evidence>
<sequence>MVSEDKMQEEIDKATVSLGMQKELDLYSILLRIKYAKDREELIDREVKVCRAKLEHAWQIDKKILDDLQVECEKIGG</sequence>
<dbReference type="EMBL" id="SRZB01000024">
    <property type="protein sequence ID" value="TGX97914.1"/>
    <property type="molecule type" value="Genomic_DNA"/>
</dbReference>
<name>A0AC61QXW1_9FIRM</name>
<evidence type="ECO:0000313" key="1">
    <source>
        <dbReference type="EMBL" id="TGX97914.1"/>
    </source>
</evidence>
<organism evidence="1 2">
    <name type="scientific">Hominisplanchenecus murintestinalis</name>
    <dbReference type="NCBI Taxonomy" id="2941517"/>
    <lineage>
        <taxon>Bacteria</taxon>
        <taxon>Bacillati</taxon>
        <taxon>Bacillota</taxon>
        <taxon>Clostridia</taxon>
        <taxon>Lachnospirales</taxon>
        <taxon>Lachnospiraceae</taxon>
        <taxon>Hominisplanchenecus</taxon>
    </lineage>
</organism>
<proteinExistence type="predicted"/>
<keyword evidence="2" id="KW-1185">Reference proteome</keyword>
<accession>A0AC61QXW1</accession>
<protein>
    <submittedName>
        <fullName evidence="1">Uncharacterized protein</fullName>
    </submittedName>
</protein>